<feature type="domain" description="Cadherin" evidence="18">
    <location>
        <begin position="2518"/>
        <end position="2619"/>
    </location>
</feature>
<feature type="domain" description="Cadherin" evidence="18">
    <location>
        <begin position="3682"/>
        <end position="3777"/>
    </location>
</feature>
<evidence type="ECO:0000256" key="15">
    <source>
        <dbReference type="SAM" id="Phobius"/>
    </source>
</evidence>
<feature type="domain" description="Cadherin" evidence="18">
    <location>
        <begin position="2317"/>
        <end position="2415"/>
    </location>
</feature>
<feature type="domain" description="Cadherin" evidence="18">
    <location>
        <begin position="3883"/>
        <end position="3987"/>
    </location>
</feature>
<dbReference type="FunFam" id="2.60.40.60:FF:000064">
    <property type="entry name" value="FAT atypical cadherin 1"/>
    <property type="match status" value="1"/>
</dbReference>
<evidence type="ECO:0000313" key="20">
    <source>
        <dbReference type="Proteomes" id="UP000324632"/>
    </source>
</evidence>
<dbReference type="FunFam" id="2.60.40.60:FF:000039">
    <property type="entry name" value="FAT atypical cadherin 3"/>
    <property type="match status" value="1"/>
</dbReference>
<dbReference type="InterPro" id="IPR015919">
    <property type="entry name" value="Cadherin-like_sf"/>
</dbReference>
<dbReference type="FunFam" id="2.60.40.60:FF:000052">
    <property type="entry name" value="FAT atypical cadherin 1"/>
    <property type="match status" value="1"/>
</dbReference>
<dbReference type="Pfam" id="PF02210">
    <property type="entry name" value="Laminin_G_2"/>
    <property type="match status" value="1"/>
</dbReference>
<feature type="domain" description="Cadherin" evidence="18">
    <location>
        <begin position="3370"/>
        <end position="3474"/>
    </location>
</feature>
<feature type="domain" description="Cadherin" evidence="18">
    <location>
        <begin position="558"/>
        <end position="665"/>
    </location>
</feature>
<dbReference type="Gene3D" id="2.60.120.200">
    <property type="match status" value="1"/>
</dbReference>
<feature type="domain" description="Cadherin" evidence="18">
    <location>
        <begin position="1686"/>
        <end position="1791"/>
    </location>
</feature>
<evidence type="ECO:0000256" key="5">
    <source>
        <dbReference type="ARBA" id="ARBA00022737"/>
    </source>
</evidence>
<feature type="region of interest" description="Disordered" evidence="14">
    <location>
        <begin position="4952"/>
        <end position="5022"/>
    </location>
</feature>
<dbReference type="GO" id="GO:0048731">
    <property type="term" value="P:system development"/>
    <property type="evidence" value="ECO:0007669"/>
    <property type="project" value="UniProtKB-ARBA"/>
</dbReference>
<proteinExistence type="predicted"/>
<feature type="domain" description="Cadherin" evidence="18">
    <location>
        <begin position="2828"/>
        <end position="2930"/>
    </location>
</feature>
<dbReference type="GO" id="GO:0016477">
    <property type="term" value="P:cell migration"/>
    <property type="evidence" value="ECO:0007669"/>
    <property type="project" value="UniProtKB-ARBA"/>
</dbReference>
<dbReference type="PROSITE" id="PS00010">
    <property type="entry name" value="ASX_HYDROXYL"/>
    <property type="match status" value="1"/>
</dbReference>
<dbReference type="SMART" id="SM00282">
    <property type="entry name" value="LamG"/>
    <property type="match status" value="1"/>
</dbReference>
<dbReference type="GO" id="GO:0048468">
    <property type="term" value="P:cell development"/>
    <property type="evidence" value="ECO:0007669"/>
    <property type="project" value="UniProtKB-ARBA"/>
</dbReference>
<dbReference type="FunFam" id="2.60.40.60:FF:000084">
    <property type="entry name" value="FAT atypical cadherin 3"/>
    <property type="match status" value="1"/>
</dbReference>
<comment type="caution">
    <text evidence="13">Lacks conserved residue(s) required for the propagation of feature annotation.</text>
</comment>
<dbReference type="FunFam" id="2.60.40.60:FF:000026">
    <property type="entry name" value="FAT atypical cadherin 1"/>
    <property type="match status" value="2"/>
</dbReference>
<feature type="domain" description="EGF-like" evidence="17">
    <location>
        <begin position="4548"/>
        <end position="4584"/>
    </location>
</feature>
<feature type="domain" description="Cadherin" evidence="18">
    <location>
        <begin position="3033"/>
        <end position="3140"/>
    </location>
</feature>
<dbReference type="InterPro" id="IPR000152">
    <property type="entry name" value="EGF-type_Asp/Asn_hydroxyl_site"/>
</dbReference>
<feature type="disulfide bond" evidence="13">
    <location>
        <begin position="4498"/>
        <end position="4507"/>
    </location>
</feature>
<dbReference type="GO" id="GO:0005886">
    <property type="term" value="C:plasma membrane"/>
    <property type="evidence" value="ECO:0007669"/>
    <property type="project" value="InterPro"/>
</dbReference>
<accession>A0A5A9MXV4</accession>
<dbReference type="FunFam" id="2.60.40.60:FF:000165">
    <property type="entry name" value="FAT atypical cadherin 3"/>
    <property type="match status" value="1"/>
</dbReference>
<name>A0A5A9MXV4_9TELE</name>
<evidence type="ECO:0000256" key="2">
    <source>
        <dbReference type="ARBA" id="ARBA00022536"/>
    </source>
</evidence>
<dbReference type="PROSITE" id="PS01186">
    <property type="entry name" value="EGF_2"/>
    <property type="match status" value="2"/>
</dbReference>
<evidence type="ECO:0000256" key="13">
    <source>
        <dbReference type="PROSITE-ProRule" id="PRU00076"/>
    </source>
</evidence>
<evidence type="ECO:0000259" key="16">
    <source>
        <dbReference type="PROSITE" id="PS50025"/>
    </source>
</evidence>
<feature type="domain" description="Cadherin" evidence="18">
    <location>
        <begin position="3577"/>
        <end position="3681"/>
    </location>
</feature>
<dbReference type="PROSITE" id="PS00232">
    <property type="entry name" value="CADHERIN_1"/>
    <property type="match status" value="16"/>
</dbReference>
<reference evidence="19 20" key="1">
    <citation type="journal article" date="2019" name="Mol. Ecol. Resour.">
        <title>Chromosome-level genome assembly of Triplophysa tibetana, a fish adapted to the harsh high-altitude environment of the Tibetan Plateau.</title>
        <authorList>
            <person name="Yang X."/>
            <person name="Liu H."/>
            <person name="Ma Z."/>
            <person name="Zou Y."/>
            <person name="Zou M."/>
            <person name="Mao Y."/>
            <person name="Li X."/>
            <person name="Wang H."/>
            <person name="Chen T."/>
            <person name="Wang W."/>
            <person name="Yang R."/>
        </authorList>
    </citation>
    <scope>NUCLEOTIDE SEQUENCE [LARGE SCALE GENOMIC DNA]</scope>
    <source>
        <strain evidence="19">TTIB1903HZAU</strain>
        <tissue evidence="19">Muscle</tissue>
    </source>
</reference>
<dbReference type="FunFam" id="2.60.40.60:FF:000065">
    <property type="entry name" value="FAT atypical cadherin 1"/>
    <property type="match status" value="1"/>
</dbReference>
<dbReference type="InterPro" id="IPR001791">
    <property type="entry name" value="Laminin_G"/>
</dbReference>
<dbReference type="FunFam" id="2.60.40.60:FF:000080">
    <property type="entry name" value="FAT atypical cadherin 1"/>
    <property type="match status" value="1"/>
</dbReference>
<keyword evidence="7" id="KW-0130">Cell adhesion</keyword>
<dbReference type="PANTHER" id="PTHR24026:SF49">
    <property type="entry name" value="PROTOCADHERIN FAT 3"/>
    <property type="match status" value="1"/>
</dbReference>
<feature type="domain" description="Cadherin" evidence="18">
    <location>
        <begin position="1894"/>
        <end position="1999"/>
    </location>
</feature>
<dbReference type="CDD" id="cd00054">
    <property type="entry name" value="EGF_CA"/>
    <property type="match status" value="3"/>
</dbReference>
<dbReference type="GO" id="GO:0005509">
    <property type="term" value="F:calcium ion binding"/>
    <property type="evidence" value="ECO:0007669"/>
    <property type="project" value="UniProtKB-UniRule"/>
</dbReference>
<feature type="domain" description="Cadherin" evidence="18">
    <location>
        <begin position="3778"/>
        <end position="3882"/>
    </location>
</feature>
<evidence type="ECO:0000259" key="17">
    <source>
        <dbReference type="PROSITE" id="PS50026"/>
    </source>
</evidence>
<dbReference type="Proteomes" id="UP000324632">
    <property type="component" value="Chromosome 25"/>
</dbReference>
<dbReference type="Gene3D" id="2.60.40.60">
    <property type="entry name" value="Cadherins"/>
    <property type="match status" value="33"/>
</dbReference>
<dbReference type="FunFam" id="2.60.40.60:FF:000051">
    <property type="entry name" value="FAT atypical cadherin 1"/>
    <property type="match status" value="1"/>
</dbReference>
<keyword evidence="5" id="KW-0677">Repeat</keyword>
<evidence type="ECO:0000256" key="12">
    <source>
        <dbReference type="PROSITE-ProRule" id="PRU00043"/>
    </source>
</evidence>
<dbReference type="FunFam" id="2.60.40.60:FF:000021">
    <property type="entry name" value="FAT atypical cadherin 1"/>
    <property type="match status" value="3"/>
</dbReference>
<feature type="domain" description="Cadherin" evidence="18">
    <location>
        <begin position="790"/>
        <end position="885"/>
    </location>
</feature>
<evidence type="ECO:0000256" key="6">
    <source>
        <dbReference type="ARBA" id="ARBA00022837"/>
    </source>
</evidence>
<feature type="domain" description="Cadherin" evidence="18">
    <location>
        <begin position="3475"/>
        <end position="3576"/>
    </location>
</feature>
<dbReference type="FunFam" id="2.60.40.60:FF:000024">
    <property type="entry name" value="FAT atypical cadherin 3"/>
    <property type="match status" value="1"/>
</dbReference>
<feature type="domain" description="Cadherin" evidence="18">
    <location>
        <begin position="3998"/>
        <end position="4089"/>
    </location>
</feature>
<feature type="domain" description="EGF-like" evidence="17">
    <location>
        <begin position="4232"/>
        <end position="4270"/>
    </location>
</feature>
<keyword evidence="6 12" id="KW-0106">Calcium</keyword>
<dbReference type="FunFam" id="2.60.40.60:FF:000090">
    <property type="entry name" value="FAT atypical cadherin 3"/>
    <property type="match status" value="1"/>
</dbReference>
<dbReference type="PROSITE" id="PS01187">
    <property type="entry name" value="EGF_CA"/>
    <property type="match status" value="1"/>
</dbReference>
<dbReference type="CDD" id="cd00110">
    <property type="entry name" value="LamG"/>
    <property type="match status" value="1"/>
</dbReference>
<dbReference type="FunFam" id="2.10.25.10:FF:000321">
    <property type="entry name" value="Protein delta homolog 1"/>
    <property type="match status" value="1"/>
</dbReference>
<evidence type="ECO:0000256" key="14">
    <source>
        <dbReference type="SAM" id="MobiDB-lite"/>
    </source>
</evidence>
<feature type="domain" description="Cadherin" evidence="18">
    <location>
        <begin position="2203"/>
        <end position="2316"/>
    </location>
</feature>
<feature type="domain" description="Cadherin" evidence="18">
    <location>
        <begin position="2000"/>
        <end position="2104"/>
    </location>
</feature>
<dbReference type="GO" id="GO:0120025">
    <property type="term" value="C:plasma membrane bounded cell projection"/>
    <property type="evidence" value="ECO:0007669"/>
    <property type="project" value="UniProtKB-ARBA"/>
</dbReference>
<evidence type="ECO:0000256" key="3">
    <source>
        <dbReference type="ARBA" id="ARBA00022692"/>
    </source>
</evidence>
<evidence type="ECO:0000256" key="9">
    <source>
        <dbReference type="ARBA" id="ARBA00023136"/>
    </source>
</evidence>
<dbReference type="FunFam" id="2.60.40.60:FF:000058">
    <property type="entry name" value="FAT atypical cadherin 3"/>
    <property type="match status" value="1"/>
</dbReference>
<keyword evidence="11" id="KW-0325">Glycoprotein</keyword>
<feature type="domain" description="EGF-like" evidence="17">
    <location>
        <begin position="4510"/>
        <end position="4546"/>
    </location>
</feature>
<dbReference type="InterPro" id="IPR018097">
    <property type="entry name" value="EGF_Ca-bd_CS"/>
</dbReference>
<dbReference type="FunFam" id="2.60.40.60:FF:000053">
    <property type="entry name" value="FAT atypical cadherin 3"/>
    <property type="match status" value="1"/>
</dbReference>
<dbReference type="FunFam" id="2.60.40.60:FF:000013">
    <property type="entry name" value="Cadherin EGF LAG seven-pass G-type receptor"/>
    <property type="match status" value="2"/>
</dbReference>
<dbReference type="FunFam" id="2.60.40.60:FF:000015">
    <property type="entry name" value="FAT atypical cadherin 1"/>
    <property type="match status" value="1"/>
</dbReference>
<feature type="domain" description="Cadherin" evidence="18">
    <location>
        <begin position="1579"/>
        <end position="1685"/>
    </location>
</feature>
<keyword evidence="10 13" id="KW-1015">Disulfide bond</keyword>
<dbReference type="SUPFAM" id="SSF49899">
    <property type="entry name" value="Concanavalin A-like lectins/glucanases"/>
    <property type="match status" value="1"/>
</dbReference>
<dbReference type="PROSITE" id="PS50268">
    <property type="entry name" value="CADHERIN_2"/>
    <property type="match status" value="33"/>
</dbReference>
<gene>
    <name evidence="19" type="ORF">E1301_Tti016383</name>
</gene>
<evidence type="ECO:0000256" key="7">
    <source>
        <dbReference type="ARBA" id="ARBA00022889"/>
    </source>
</evidence>
<dbReference type="InterPro" id="IPR000742">
    <property type="entry name" value="EGF"/>
</dbReference>
<feature type="region of interest" description="Disordered" evidence="14">
    <location>
        <begin position="5039"/>
        <end position="5077"/>
    </location>
</feature>
<feature type="domain" description="Cadherin" evidence="18">
    <location>
        <begin position="2931"/>
        <end position="3032"/>
    </location>
</feature>
<feature type="domain" description="Cadherin" evidence="18">
    <location>
        <begin position="2416"/>
        <end position="2517"/>
    </location>
</feature>
<evidence type="ECO:0000256" key="11">
    <source>
        <dbReference type="ARBA" id="ARBA00023180"/>
    </source>
</evidence>
<feature type="domain" description="Cadherin" evidence="18">
    <location>
        <begin position="2721"/>
        <end position="2827"/>
    </location>
</feature>
<dbReference type="EMBL" id="SOYY01000025">
    <property type="protein sequence ID" value="KAA0701768.1"/>
    <property type="molecule type" value="Genomic_DNA"/>
</dbReference>
<feature type="domain" description="Cadherin" evidence="18">
    <location>
        <begin position="1245"/>
        <end position="1349"/>
    </location>
</feature>
<feature type="domain" description="Cadherin" evidence="18">
    <location>
        <begin position="1350"/>
        <end position="1456"/>
    </location>
</feature>
<evidence type="ECO:0000256" key="1">
    <source>
        <dbReference type="ARBA" id="ARBA00004479"/>
    </source>
</evidence>
<dbReference type="SMART" id="SM00112">
    <property type="entry name" value="CA"/>
    <property type="match status" value="32"/>
</dbReference>
<feature type="domain" description="Cadherin" evidence="18">
    <location>
        <begin position="2105"/>
        <end position="2202"/>
    </location>
</feature>
<dbReference type="FunFam" id="2.60.40.60:FF:000035">
    <property type="entry name" value="Protocadherin Fat 3"/>
    <property type="match status" value="1"/>
</dbReference>
<dbReference type="Gene3D" id="2.10.25.10">
    <property type="entry name" value="Laminin"/>
    <property type="match status" value="3"/>
</dbReference>
<comment type="caution">
    <text evidence="19">The sequence shown here is derived from an EMBL/GenBank/DDBJ whole genome shotgun (WGS) entry which is preliminary data.</text>
</comment>
<dbReference type="CDD" id="cd11304">
    <property type="entry name" value="Cadherin_repeat"/>
    <property type="match status" value="34"/>
</dbReference>
<feature type="domain" description="Cadherin" evidence="18">
    <location>
        <begin position="886"/>
        <end position="991"/>
    </location>
</feature>
<dbReference type="SMART" id="SM00179">
    <property type="entry name" value="EGF_CA"/>
    <property type="match status" value="3"/>
</dbReference>
<dbReference type="InterPro" id="IPR001881">
    <property type="entry name" value="EGF-like_Ca-bd_dom"/>
</dbReference>
<dbReference type="GO" id="GO:0048513">
    <property type="term" value="P:animal organ development"/>
    <property type="evidence" value="ECO:0007669"/>
    <property type="project" value="UniProtKB-ARBA"/>
</dbReference>
<dbReference type="SMART" id="SM00181">
    <property type="entry name" value="EGF"/>
    <property type="match status" value="4"/>
</dbReference>
<dbReference type="SUPFAM" id="SSF49313">
    <property type="entry name" value="Cadherin-like"/>
    <property type="match status" value="33"/>
</dbReference>
<dbReference type="PROSITE" id="PS00022">
    <property type="entry name" value="EGF_1"/>
    <property type="match status" value="3"/>
</dbReference>
<dbReference type="PROSITE" id="PS50025">
    <property type="entry name" value="LAM_G_DOMAIN"/>
    <property type="match status" value="1"/>
</dbReference>
<dbReference type="SUPFAM" id="SSF57196">
    <property type="entry name" value="EGF/Laminin"/>
    <property type="match status" value="3"/>
</dbReference>
<keyword evidence="9 15" id="KW-0472">Membrane</keyword>
<dbReference type="InterPro" id="IPR013320">
    <property type="entry name" value="ConA-like_dom_sf"/>
</dbReference>
<feature type="disulfide bond" evidence="13">
    <location>
        <begin position="4536"/>
        <end position="4545"/>
    </location>
</feature>
<keyword evidence="20" id="KW-1185">Reference proteome</keyword>
<protein>
    <submittedName>
        <fullName evidence="19">Protocadherin Fat 3</fullName>
    </submittedName>
</protein>
<feature type="compositionally biased region" description="Low complexity" evidence="14">
    <location>
        <begin position="5039"/>
        <end position="5048"/>
    </location>
</feature>
<dbReference type="Pfam" id="PF00028">
    <property type="entry name" value="Cadherin"/>
    <property type="match status" value="27"/>
</dbReference>
<feature type="domain" description="Cadherin" evidence="18">
    <location>
        <begin position="2620"/>
        <end position="2720"/>
    </location>
</feature>
<dbReference type="FunFam" id="2.60.40.60:FF:000061">
    <property type="entry name" value="FAT atypical cadherin 3"/>
    <property type="match status" value="2"/>
</dbReference>
<dbReference type="FunFam" id="2.60.40.60:FF:000075">
    <property type="entry name" value="FAT atypical cadherin 1"/>
    <property type="match status" value="1"/>
</dbReference>
<dbReference type="FunFam" id="2.60.40.60:FF:000032">
    <property type="entry name" value="FAT atypical cadherin 1"/>
    <property type="match status" value="1"/>
</dbReference>
<evidence type="ECO:0000256" key="10">
    <source>
        <dbReference type="ARBA" id="ARBA00023157"/>
    </source>
</evidence>
<dbReference type="FunFam" id="2.60.40.60:FF:000066">
    <property type="entry name" value="FAT atypical cadherin 1"/>
    <property type="match status" value="1"/>
</dbReference>
<feature type="domain" description="Cadherin" evidence="18">
    <location>
        <begin position="443"/>
        <end position="557"/>
    </location>
</feature>
<dbReference type="GO" id="GO:0007156">
    <property type="term" value="P:homophilic cell adhesion via plasma membrane adhesion molecules"/>
    <property type="evidence" value="ECO:0007669"/>
    <property type="project" value="InterPro"/>
</dbReference>
<dbReference type="PROSITE" id="PS50026">
    <property type="entry name" value="EGF_3"/>
    <property type="match status" value="4"/>
</dbReference>
<organism evidence="19 20">
    <name type="scientific">Triplophysa tibetana</name>
    <dbReference type="NCBI Taxonomy" id="1572043"/>
    <lineage>
        <taxon>Eukaryota</taxon>
        <taxon>Metazoa</taxon>
        <taxon>Chordata</taxon>
        <taxon>Craniata</taxon>
        <taxon>Vertebrata</taxon>
        <taxon>Euteleostomi</taxon>
        <taxon>Actinopterygii</taxon>
        <taxon>Neopterygii</taxon>
        <taxon>Teleostei</taxon>
        <taxon>Ostariophysi</taxon>
        <taxon>Cypriniformes</taxon>
        <taxon>Nemacheilidae</taxon>
        <taxon>Triplophysa</taxon>
    </lineage>
</organism>
<feature type="disulfide bond" evidence="13">
    <location>
        <begin position="4574"/>
        <end position="4583"/>
    </location>
</feature>
<dbReference type="InterPro" id="IPR002126">
    <property type="entry name" value="Cadherin-like_dom"/>
</dbReference>
<feature type="domain" description="Cadherin" evidence="18">
    <location>
        <begin position="1139"/>
        <end position="1243"/>
    </location>
</feature>
<feature type="region of interest" description="Disordered" evidence="14">
    <location>
        <begin position="223"/>
        <end position="242"/>
    </location>
</feature>
<keyword evidence="8 15" id="KW-1133">Transmembrane helix</keyword>
<dbReference type="PANTHER" id="PTHR24026">
    <property type="entry name" value="FAT ATYPICAL CADHERIN-RELATED"/>
    <property type="match status" value="1"/>
</dbReference>
<dbReference type="PRINTS" id="PR00205">
    <property type="entry name" value="CADHERIN"/>
</dbReference>
<dbReference type="GO" id="GO:0120035">
    <property type="term" value="P:regulation of plasma membrane bounded cell projection organization"/>
    <property type="evidence" value="ECO:0007669"/>
    <property type="project" value="UniProtKB-ARBA"/>
</dbReference>
<feature type="domain" description="Cadherin" evidence="18">
    <location>
        <begin position="1000"/>
        <end position="1093"/>
    </location>
</feature>
<dbReference type="FunFam" id="2.60.40.60:FF:000071">
    <property type="entry name" value="FAT atypical cadherin 1"/>
    <property type="match status" value="1"/>
</dbReference>
<feature type="domain" description="Laminin G" evidence="16">
    <location>
        <begin position="4285"/>
        <end position="4468"/>
    </location>
</feature>
<feature type="domain" description="Cadherin" evidence="18">
    <location>
        <begin position="3252"/>
        <end position="3369"/>
    </location>
</feature>
<dbReference type="FunFam" id="2.60.40.60:FF:000033">
    <property type="entry name" value="FAT atypical cadherin 1"/>
    <property type="match status" value="1"/>
</dbReference>
<feature type="compositionally biased region" description="Polar residues" evidence="14">
    <location>
        <begin position="4984"/>
        <end position="4997"/>
    </location>
</feature>
<evidence type="ECO:0000256" key="4">
    <source>
        <dbReference type="ARBA" id="ARBA00022729"/>
    </source>
</evidence>
<keyword evidence="4" id="KW-0732">Signal</keyword>
<feature type="domain" description="Cadherin" evidence="18">
    <location>
        <begin position="3141"/>
        <end position="3251"/>
    </location>
</feature>
<dbReference type="FunFam" id="2.60.40.60:FF:000041">
    <property type="entry name" value="FAT atypical cadherin 1"/>
    <property type="match status" value="1"/>
</dbReference>
<keyword evidence="3 15" id="KW-0812">Transmembrane</keyword>
<feature type="domain" description="Cadherin" evidence="18">
    <location>
        <begin position="1457"/>
        <end position="1578"/>
    </location>
</feature>
<dbReference type="FunFam" id="2.60.40.60:FF:000067">
    <property type="entry name" value="FAT atypical cadherin 1"/>
    <property type="match status" value="1"/>
</dbReference>
<comment type="subcellular location">
    <subcellularLocation>
        <location evidence="1">Membrane</location>
        <topology evidence="1">Single-pass type I membrane protein</topology>
    </subcellularLocation>
</comment>
<feature type="compositionally biased region" description="Polar residues" evidence="14">
    <location>
        <begin position="223"/>
        <end position="241"/>
    </location>
</feature>
<evidence type="ECO:0000256" key="8">
    <source>
        <dbReference type="ARBA" id="ARBA00022989"/>
    </source>
</evidence>
<dbReference type="GO" id="GO:0009653">
    <property type="term" value="P:anatomical structure morphogenesis"/>
    <property type="evidence" value="ECO:0007669"/>
    <property type="project" value="UniProtKB-ARBA"/>
</dbReference>
<dbReference type="FunFam" id="2.60.40.60:FF:000037">
    <property type="entry name" value="FAT atypical cadherin 1"/>
    <property type="match status" value="1"/>
</dbReference>
<dbReference type="FunFam" id="2.60.40.60:FF:000059">
    <property type="entry name" value="FAT atypical cadherin 3"/>
    <property type="match status" value="1"/>
</dbReference>
<sequence>MVRRNAFCRFTSRPRFLLIFRIHDVKRGPYVCVPEGDNARQFLPRLHRRFLITIYSLADLYSYTYVFRQCSGQTYHRDSQRPYAVNVIVVRSNLHINNGLAMICAEYRLDKDVKTQAWTEYGHLGSLGLCVLNKAHNYVAKFTPVITQNTGNGIMATSLDLLLNLLTANQSSTKSTDLSFDKNLLTVTQSSAKDLLNVGQAADTNLPTSGQLSKMNLLTAGQSSNSNLMTPDQSSTSNQTDHWPLDARTKAANDPKVITVGQKKMQLLTFVIKRGNLNLARTHNYSKVVVQMKTKWRLCVRIMHFIIFPSREGTFICEKINTSCRVALLTHAFALMAIADAQLTHSLGVQQTSRPFRVFGVTSSTLQTNDIWQWQNNFKTSQMRFAVLPMVLFECQYGNGNGMAVSMALWAGLWAVLLQLSFLLLFSPPPGHCQGDRPRLEFTQPLYHASVYENSAARTYSASQVRMGIPLHQHWWEVRYRITSGDEEGFFKAEEYTLGDFCFLRIRTKGGNAAILNREVQDTYMLTVKASIKGDTLEAWTKVSVQVSDMNDLRPLFSPTTYSVTIAESTPLRTSIAQVTATDADIGSNGEFYYFFKERMELFTVHPTSGVVSLSGKLDVDIQSRYDLEIQAVDRGMKLYGNNGVSSTAKLFVHVERINEHSPTLSFVTLSPVWTEKSPVVAVITVEDADQGVNGEIETVSIVAGDLLELFSVERTGVRSEEMPMEEDGSQKDSNEFVLRATVEFNWDSYPFGLNLSLQAQDRGTPQKFSAVHVMHLQLSRPTPKEVQFQKDEYKVLLSEVAPPGTVVEAVKLQPEPDDAEYILTPSPDSVFFGINTITGVISTIRWLTQLTQELFELEVLEVDSGLRVKVRVVLEDANDNAPTFAQQSYEVFVNESVPVGTTVVVVTASDGDHGENGYITYSMASLTTLPFSVQQFTGAVTTTQELDFESSLESFSFVVRASDWGSPYRRESEVNVTVHLENVNDNKPLFEKVDCLGVVSRELPVGEVITTMSAIDIDELELVKYKILSGNERGYFELNPDSGVMTLARSLTTAVPRNTFSLKITATDGEHFSDVMFVNISVVQGKTPPKSFSCTETRVAQRLAEKLLKKAKANSKPKIEEGFIDLFSVNRQTPQFDKSFPTDISVREDVEVGTNVFQVKAYDGDTGFNGQLLYSIADGNTDSCFTIGIQNGVISVFLPLDRESTDRYLLNITLYDLGQPQRSTWRLLTVYIADANDNAPQFLQDAGYHARIPENTPVGTEVIQVEATDKDQGLNGEIQYSLLTSTSQFGINSSNGIVYVAGQLDRELVPLFTLKVEARDRAERGAQQFSITTLKITLDDVNDCPPAFIPNVVSARALEDLPVGTVIAWLDTQDPDLGLGGQVRYSLANDYDGRFEVDKTSGAIRLTKELDYETQQFFNLTVRAKDKGRPVSLLSVSFVELEVVDVNENLYAPYFSNFAMNGSVKESARIGTTVLQVSARDDDKGRDGEVQYSIRDGSGLGRFTIDEETGTHSVVIAQSVPPERPEGVIYTTDLLDRETQDSYWLTVYATDLGVVPQSAALQVYIQVEDVNDNAPLTSEPMYHATIPENSPKDQSVIQIQAQDPDATETEPRLSFRISSGNPQNFFSINPRTGLISTTSRKLDREQQAEHVLEVTVSDGGSSPRQTTVWVVIQVLDVNDNKPTFPEKVYQVRLPERTRKQRGAPIYRVFAYDQDQGANAELSYSIIDGNEDGKFIIDAKTGVVSSPKKQFTAGTYDILTVKAVDNGRPQRWATARLHIEWIRRPPPSPILLAFDEQLYNFTVMETDKVADIVGVVSAQMQGSASLWFDITGGDTDSTFDVEKGVGTIVIAKPLDAEQRSFYNLSVEVTDGTNVAYTQVHITIMDNNDNAPVFSQPTYDIIIAEDTPPDTEVVQVLASDRDERHRLTFSLQSSVDPSSLRLFRIDPNSGVIYTARRLDHESRTQHILTVMVKDQEFPYRRSLARVLIGVEDVNDHTPQFTMVMYDGQVYESAALGSAVLMVTALDKDKGQNAQITYSIDSGNAGNTFRVDPVLGIISLARELDVSNIGHYVLSVKATDNGSPVLSSTVIVRIAVTLSDNGAPKFPQSEYQAEVAEGVAIGTSVITVNALSLSTLTYDIRHGNSDRTFRINQYSGVITTQKSLDFETLSSYVLTVTSSNMAGQASNATVTVNILDQNDNAPVFQQLRYHGSISEGAGLNSVVQSDDEQPLVIRATDADRNHNALLVYQIMEESARRFFTVDAGTGSIRTIALLDHETTPTLRFHVNVRDSGLPQLSAERPAEVTIEVQDVNDCPPKFSQDSYEAVLLLPTYEGVEALQVFATDTDGSGQSELTYSLTDGSLEHFSIEPNTGLLIVRNSSFSKERFRFNVRVSDGRFSSSALVTILVHEALDSALAFTHNVYDANIVENNGNVTTVAVVTALGNKLNEPLRYTLLNAGGKFRIKPTSGAIETIGVPLDREEKEEYGLLVQAGREEDRLRVTRALVKVRVTDVNDNAPVFVGLPYYAAVQVEATPGTAIFRVTAVDRDKAENGEVNYFLQDELGHFEMDRVSGELRLRRSFEADLSSVEYQVLVLARDMGTPSLSSTVTFPVTVVNRAMPVFDRPFYSVKVSEDVPVWTPILGINASSPEGQSVLYTITHGDPGTLFSIGFDTGVISVIAALDYETSTTHRLIVRATDCLTGARAEVDVEVTVLDVNDNPPVFEQPSYKAVISESVMIGTPALQVLTTDGDSEKNAAVRYQIIPDRNNSTEHFHIDSSSGLILTARSLDHETIQRYVFLVKATDNGFPPLSSEVWVTVDVTDTNDNAPVFNQLLYEASVNELAPKGHFVTCVQASDADRTDAERLQYGLVSGNERMLFQLHASSGVLTLSGQRRAQRMPSAVTLNVSVSDGVFTSTAQVHVRVERANLHAPQFTQGLYEADLRENAPAGSKVITIRAQDADPGPYGDVRYILLSDAARDLFSIDGSGQITTLEKLDREERDDIVLSVAAVDAGGRSGYCSVRVTILDENDNTPLFGASEYHASVRAGVELGTLVTQVQAWDADQGANGQVSYSLYSEASLQVTELLDIDPDSGWVVTKGNFAHLRGSVLSFFVKASDGGAPVKHSLVSVYIHVLSADAHIPAFSQPQFSFTVLEDTPIGSPIGAVHLHTSISHASLPVSFSALIGQTPASNSDAVFVVDKESGMIKLDKVLDRELTPVYHFKVLATLQQGRLDAVSAIDVEVKVQDINDNKPAFESDAYETSVTEGLSPGTRILQVRASDSDWAANGQVTYSLAPPGLLGGSMGEDIEEHGAYFTIDSSSGWISTLKGLDHEQSPAHSLTVWAFDLGDPASQSSSTTVTIAVSDSNDNIPQFLQPHYYGSVRESDAPGEVVAVLNTRDNDSSPGNRQVTYHITGGNLGGVFALGLVQGEWKLYVKRPLDREERDLYSINVTATDGLHVSTATVEVTVTDTNDNSPVCDPAMYSVSVSEDVPVNKQILRVRATDADTGSNAQIQFSLLGSGAEDFSIHPHTGELKTAVALDREKVERYSLVARATDGGGLWCEAEVTVDLLDVNDSPPVFSLNHYTASVYENTAIKALLTRIQAIDPDLGVNRKVVYSLVDSADGFFSIDKSSGIVVLERLLDREVQSSYRITVRASDQGVPVRLSSLANITITVLDINDNPPVFERRDYLATLPEDVAVGTEVVQVYAASKDIGTNADIYYSIRSGNQQGHFTININTDFESCKDYFLTVEAADGGTPPLGAVTMVNINLTDVNDNAPMFSRDAYSVSIIEYANIGDTVVKVTAEDIDNQSNGDILYSIVSGDRENQFFIEPITGQIKVNKQLDRETMASYSLSVRALDSGTPAMSSTVQVNIDIADVNDNPPTFTPANHTAVIQENKASGTSVLQLSVVDKDASHNGPPFAFRILSGNKGAWFKLDREGLLTSNQVFRRSEGTEYVIQVQASDSGRPPMSSTATVLVRVIEESVHKPAALPLHVHIVTMEDEFPGGVIGQIHATDQDAFDILTYGHTHQQSSLFKVSPRDGRIIALSGLDAGRYTLNATVTDGRFTVSVPVSVHVEQASAEMLHEAVTIRFDRVSPQDFVSRHLPSVRRVLSSVMGTSRPDALHVLSVQPVESTGQLDLLVAVETTEGGGFYKAAFVTQKLSSARRQLDQVLRVSAVLDKNCSGLDCREAQCEQTITLDSHSLLTYSSTKTSFVSPKFNRNTRCVCSDGSCSVGSEVCAGIRCPGDMQCVGTDSSRGPYACQCPPGKLGECAVCSQSGDGSVCFSGHTSLSFSGNSYIKYRVTEGDGNGEMKLSLRIRTLQSRGIIMYTRSDPCTVLKIEEGKLWFQLDCGNNPRSIGISGRPINDGIWHHVTLEIRGNYSSLSLDDTYVERRLGSPKTRPTGADLSIYFGAQVSPTDARGVTERKSPRVSNGFQGCLDSVVLNDNELPLQNKRSPYAEVVGLTDLKLGCVLYPDGCAAQPCLNGATCSSMPSGGFSCSCSGLYTGGRCETETSVCAPNPCQNGGVCKPIGNAFVCSCKRGYTGATCEEDVNECERELCENNGVCVNTFGSFYCNCTPGFVGSACSVRPVLVPDMQAGHAYVGKEELIGIVVVLFLILALILLFIAFRKKVFQKSYSRNNLSLVQDPATAALLHKANGGHYPSLRCAIGEPISLYTEGSMIGPPQVPVRPMAYTPCFPGDARGSLEKRKGDGRSLELTEMSTFHPSESPRILGGTNRRGVVVCSVAPNLPPVSPCRSDCDSLRKSPWEDEGKKRDYLFALIKSQPVKYEESYDYTQRILAAVSMTPLEDDQMNKYERKKEMKRKTSEEQKWCGEALRVFQCVYGVPVVNIVAVVIGKVDLLEEVTCFSGSNKGSNSEVQSLNSFQSDSCDDNASIVTVIRLVNDAVDTIENEAYHWDNSDWLPSTRLPDIDEVPTYETGEVGVALETDYYLGGFDVDSDYPPPHEEEFMSRDQLPPPLPTEEFDTSPANQPASRDSTLSGDRKPRPHFHPSQYLPPHQLPLGTAGEEFSTFAGRAERLSVNVSSVSDVSSTPCGFEGSETGGSLDSLEDAHLHTQQTEV</sequence>
<evidence type="ECO:0000259" key="18">
    <source>
        <dbReference type="PROSITE" id="PS50268"/>
    </source>
</evidence>
<dbReference type="Pfam" id="PF00008">
    <property type="entry name" value="EGF"/>
    <property type="match status" value="1"/>
</dbReference>
<feature type="domain" description="Cadherin" evidence="18">
    <location>
        <begin position="1795"/>
        <end position="1893"/>
    </location>
</feature>
<dbReference type="InterPro" id="IPR020894">
    <property type="entry name" value="Cadherin_CS"/>
</dbReference>
<feature type="domain" description="EGF-like" evidence="17">
    <location>
        <begin position="4471"/>
        <end position="4508"/>
    </location>
</feature>
<keyword evidence="2 13" id="KW-0245">EGF-like domain</keyword>
<evidence type="ECO:0000313" key="19">
    <source>
        <dbReference type="EMBL" id="KAA0701768.1"/>
    </source>
</evidence>
<feature type="transmembrane region" description="Helical" evidence="15">
    <location>
        <begin position="4605"/>
        <end position="4625"/>
    </location>
</feature>